<evidence type="ECO:0000313" key="1">
    <source>
        <dbReference type="EMBL" id="PNR54720.1"/>
    </source>
</evidence>
<dbReference type="EnsemblPlants" id="Pp3c4_1270V3.1">
    <property type="protein sequence ID" value="PAC:32922620.CDS.1"/>
    <property type="gene ID" value="Pp3c4_1270"/>
</dbReference>
<organism evidence="1">
    <name type="scientific">Physcomitrium patens</name>
    <name type="common">Spreading-leaved earth moss</name>
    <name type="synonym">Physcomitrella patens</name>
    <dbReference type="NCBI Taxonomy" id="3218"/>
    <lineage>
        <taxon>Eukaryota</taxon>
        <taxon>Viridiplantae</taxon>
        <taxon>Streptophyta</taxon>
        <taxon>Embryophyta</taxon>
        <taxon>Bryophyta</taxon>
        <taxon>Bryophytina</taxon>
        <taxon>Bryopsida</taxon>
        <taxon>Funariidae</taxon>
        <taxon>Funariales</taxon>
        <taxon>Funariaceae</taxon>
        <taxon>Physcomitrium</taxon>
    </lineage>
</organism>
<dbReference type="AlphaFoldDB" id="A0A2K1KLQ9"/>
<sequence length="44" mass="5228">MNKPQFTHLVAIKKILEYLKDTIDHEIVYSTKDKQDLLTFTNAY</sequence>
<reference evidence="1 3" key="2">
    <citation type="journal article" date="2018" name="Plant J.">
        <title>The Physcomitrella patens chromosome-scale assembly reveals moss genome structure and evolution.</title>
        <authorList>
            <person name="Lang D."/>
            <person name="Ullrich K.K."/>
            <person name="Murat F."/>
            <person name="Fuchs J."/>
            <person name="Jenkins J."/>
            <person name="Haas F.B."/>
            <person name="Piednoel M."/>
            <person name="Gundlach H."/>
            <person name="Van Bel M."/>
            <person name="Meyberg R."/>
            <person name="Vives C."/>
            <person name="Morata J."/>
            <person name="Symeonidi A."/>
            <person name="Hiss M."/>
            <person name="Muchero W."/>
            <person name="Kamisugi Y."/>
            <person name="Saleh O."/>
            <person name="Blanc G."/>
            <person name="Decker E.L."/>
            <person name="van Gessel N."/>
            <person name="Grimwood J."/>
            <person name="Hayes R.D."/>
            <person name="Graham S.W."/>
            <person name="Gunter L.E."/>
            <person name="McDaniel S.F."/>
            <person name="Hoernstein S.N.W."/>
            <person name="Larsson A."/>
            <person name="Li F.W."/>
            <person name="Perroud P.F."/>
            <person name="Phillips J."/>
            <person name="Ranjan P."/>
            <person name="Rokshar D.S."/>
            <person name="Rothfels C.J."/>
            <person name="Schneider L."/>
            <person name="Shu S."/>
            <person name="Stevenson D.W."/>
            <person name="Thummler F."/>
            <person name="Tillich M."/>
            <person name="Villarreal Aguilar J.C."/>
            <person name="Widiez T."/>
            <person name="Wong G.K."/>
            <person name="Wymore A."/>
            <person name="Zhang Y."/>
            <person name="Zimmer A.D."/>
            <person name="Quatrano R.S."/>
            <person name="Mayer K.F.X."/>
            <person name="Goodstein D."/>
            <person name="Casacuberta J.M."/>
            <person name="Vandepoele K."/>
            <person name="Reski R."/>
            <person name="Cuming A.C."/>
            <person name="Tuskan G.A."/>
            <person name="Maumus F."/>
            <person name="Salse J."/>
            <person name="Schmutz J."/>
            <person name="Rensing S.A."/>
        </authorList>
    </citation>
    <scope>NUCLEOTIDE SEQUENCE [LARGE SCALE GENOMIC DNA]</scope>
    <source>
        <strain evidence="2 3">cv. Gransden 2004</strain>
    </source>
</reference>
<name>A0A2K1KLQ9_PHYPA</name>
<protein>
    <recommendedName>
        <fullName evidence="4">Reverse transcriptase Ty1/copia-type domain-containing protein</fullName>
    </recommendedName>
</protein>
<dbReference type="InParanoid" id="A0A2K1KLQ9"/>
<reference evidence="2" key="3">
    <citation type="submission" date="2020-12" db="UniProtKB">
        <authorList>
            <consortium name="EnsemblPlants"/>
        </authorList>
    </citation>
    <scope>IDENTIFICATION</scope>
</reference>
<dbReference type="Gramene" id="Pp3c4_1270V3.1">
    <property type="protein sequence ID" value="PAC:32922620.CDS.1"/>
    <property type="gene ID" value="Pp3c4_1270"/>
</dbReference>
<evidence type="ECO:0000313" key="3">
    <source>
        <dbReference type="Proteomes" id="UP000006727"/>
    </source>
</evidence>
<reference evidence="1 3" key="1">
    <citation type="journal article" date="2008" name="Science">
        <title>The Physcomitrella genome reveals evolutionary insights into the conquest of land by plants.</title>
        <authorList>
            <person name="Rensing S."/>
            <person name="Lang D."/>
            <person name="Zimmer A."/>
            <person name="Terry A."/>
            <person name="Salamov A."/>
            <person name="Shapiro H."/>
            <person name="Nishiyama T."/>
            <person name="Perroud P.-F."/>
            <person name="Lindquist E."/>
            <person name="Kamisugi Y."/>
            <person name="Tanahashi T."/>
            <person name="Sakakibara K."/>
            <person name="Fujita T."/>
            <person name="Oishi K."/>
            <person name="Shin-I T."/>
            <person name="Kuroki Y."/>
            <person name="Toyoda A."/>
            <person name="Suzuki Y."/>
            <person name="Hashimoto A."/>
            <person name="Yamaguchi K."/>
            <person name="Sugano A."/>
            <person name="Kohara Y."/>
            <person name="Fujiyama A."/>
            <person name="Anterola A."/>
            <person name="Aoki S."/>
            <person name="Ashton N."/>
            <person name="Barbazuk W.B."/>
            <person name="Barker E."/>
            <person name="Bennetzen J."/>
            <person name="Bezanilla M."/>
            <person name="Blankenship R."/>
            <person name="Cho S.H."/>
            <person name="Dutcher S."/>
            <person name="Estelle M."/>
            <person name="Fawcett J.A."/>
            <person name="Gundlach H."/>
            <person name="Hanada K."/>
            <person name="Heyl A."/>
            <person name="Hicks K.A."/>
            <person name="Hugh J."/>
            <person name="Lohr M."/>
            <person name="Mayer K."/>
            <person name="Melkozernov A."/>
            <person name="Murata T."/>
            <person name="Nelson D."/>
            <person name="Pils B."/>
            <person name="Prigge M."/>
            <person name="Reiss B."/>
            <person name="Renner T."/>
            <person name="Rombauts S."/>
            <person name="Rushton P."/>
            <person name="Sanderfoot A."/>
            <person name="Schween G."/>
            <person name="Shiu S.-H."/>
            <person name="Stueber K."/>
            <person name="Theodoulou F.L."/>
            <person name="Tu H."/>
            <person name="Van de Peer Y."/>
            <person name="Verrier P.J."/>
            <person name="Waters E."/>
            <person name="Wood A."/>
            <person name="Yang L."/>
            <person name="Cove D."/>
            <person name="Cuming A."/>
            <person name="Hasebe M."/>
            <person name="Lucas S."/>
            <person name="Mishler D.B."/>
            <person name="Reski R."/>
            <person name="Grigoriev I."/>
            <person name="Quatrano R.S."/>
            <person name="Boore J.L."/>
        </authorList>
    </citation>
    <scope>NUCLEOTIDE SEQUENCE [LARGE SCALE GENOMIC DNA]</scope>
    <source>
        <strain evidence="2 3">cv. Gransden 2004</strain>
    </source>
</reference>
<dbReference type="EMBL" id="ABEU02000004">
    <property type="protein sequence ID" value="PNR54720.1"/>
    <property type="molecule type" value="Genomic_DNA"/>
</dbReference>
<evidence type="ECO:0008006" key="4">
    <source>
        <dbReference type="Google" id="ProtNLM"/>
    </source>
</evidence>
<evidence type="ECO:0000313" key="2">
    <source>
        <dbReference type="EnsemblPlants" id="PAC:32922620.CDS.1"/>
    </source>
</evidence>
<accession>A0A2K1KLQ9</accession>
<dbReference type="Proteomes" id="UP000006727">
    <property type="component" value="Chromosome 4"/>
</dbReference>
<proteinExistence type="predicted"/>
<gene>
    <name evidence="1" type="ORF">PHYPA_005613</name>
</gene>
<keyword evidence="3" id="KW-1185">Reference proteome</keyword>